<dbReference type="HOGENOM" id="CLU_1283984_0_0_1"/>
<dbReference type="SUPFAM" id="SSF52047">
    <property type="entry name" value="RNI-like"/>
    <property type="match status" value="1"/>
</dbReference>
<evidence type="ECO:0000313" key="1">
    <source>
        <dbReference type="EMBL" id="KIJ35162.1"/>
    </source>
</evidence>
<protein>
    <submittedName>
        <fullName evidence="1">Uncharacterized protein</fullName>
    </submittedName>
</protein>
<reference evidence="1 2" key="1">
    <citation type="submission" date="2014-06" db="EMBL/GenBank/DDBJ databases">
        <title>Evolutionary Origins and Diversification of the Mycorrhizal Mutualists.</title>
        <authorList>
            <consortium name="DOE Joint Genome Institute"/>
            <consortium name="Mycorrhizal Genomics Consortium"/>
            <person name="Kohler A."/>
            <person name="Kuo A."/>
            <person name="Nagy L.G."/>
            <person name="Floudas D."/>
            <person name="Copeland A."/>
            <person name="Barry K.W."/>
            <person name="Cichocki N."/>
            <person name="Veneault-Fourrey C."/>
            <person name="LaButti K."/>
            <person name="Lindquist E.A."/>
            <person name="Lipzen A."/>
            <person name="Lundell T."/>
            <person name="Morin E."/>
            <person name="Murat C."/>
            <person name="Riley R."/>
            <person name="Ohm R."/>
            <person name="Sun H."/>
            <person name="Tunlid A."/>
            <person name="Henrissat B."/>
            <person name="Grigoriev I.V."/>
            <person name="Hibbett D.S."/>
            <person name="Martin F."/>
        </authorList>
    </citation>
    <scope>NUCLEOTIDE SEQUENCE [LARGE SCALE GENOMIC DNA]</scope>
    <source>
        <strain evidence="1 2">SS14</strain>
    </source>
</reference>
<gene>
    <name evidence="1" type="ORF">M422DRAFT_782601</name>
</gene>
<proteinExistence type="predicted"/>
<accession>A0A0C9V0K6</accession>
<keyword evidence="2" id="KW-1185">Reference proteome</keyword>
<dbReference type="EMBL" id="KN837191">
    <property type="protein sequence ID" value="KIJ35162.1"/>
    <property type="molecule type" value="Genomic_DNA"/>
</dbReference>
<sequence>MSVEPPYPSYLMEGFLRRHPSLKTISIPDATSDLPDGISILSLVPRLKTFNVSRVHLGRAVDMLGRKAVCRLTALNVLSTSMSEPSPFHLKSLKYFSTSSYLFLPGLANLVRNAPNLRGLTPCVPRILVELTKLQFLKYFCLDNSNIFSGEQGVFARTMRTVAEQTTIEYPRTSEMFLGDLPMEPNTWYRLIRDGKGNYRGFYRMNRHREAGIEGGIEEREFSAIDKEVFDLNMSVSLVS</sequence>
<name>A0A0C9V0K6_SPHS4</name>
<dbReference type="Proteomes" id="UP000054279">
    <property type="component" value="Unassembled WGS sequence"/>
</dbReference>
<dbReference type="AlphaFoldDB" id="A0A0C9V0K6"/>
<evidence type="ECO:0000313" key="2">
    <source>
        <dbReference type="Proteomes" id="UP000054279"/>
    </source>
</evidence>
<organism evidence="1 2">
    <name type="scientific">Sphaerobolus stellatus (strain SS14)</name>
    <dbReference type="NCBI Taxonomy" id="990650"/>
    <lineage>
        <taxon>Eukaryota</taxon>
        <taxon>Fungi</taxon>
        <taxon>Dikarya</taxon>
        <taxon>Basidiomycota</taxon>
        <taxon>Agaricomycotina</taxon>
        <taxon>Agaricomycetes</taxon>
        <taxon>Phallomycetidae</taxon>
        <taxon>Geastrales</taxon>
        <taxon>Sphaerobolaceae</taxon>
        <taxon>Sphaerobolus</taxon>
    </lineage>
</organism>